<organism evidence="2 3">
    <name type="scientific">Trametes versicolor (strain FP-101664)</name>
    <name type="common">White-rot fungus</name>
    <name type="synonym">Coriolus versicolor</name>
    <dbReference type="NCBI Taxonomy" id="717944"/>
    <lineage>
        <taxon>Eukaryota</taxon>
        <taxon>Fungi</taxon>
        <taxon>Dikarya</taxon>
        <taxon>Basidiomycota</taxon>
        <taxon>Agaricomycotina</taxon>
        <taxon>Agaricomycetes</taxon>
        <taxon>Polyporales</taxon>
        <taxon>Polyporaceae</taxon>
        <taxon>Trametes</taxon>
    </lineage>
</organism>
<dbReference type="GeneID" id="19413701"/>
<feature type="compositionally biased region" description="Basic and acidic residues" evidence="1">
    <location>
        <begin position="42"/>
        <end position="55"/>
    </location>
</feature>
<evidence type="ECO:0000313" key="3">
    <source>
        <dbReference type="Proteomes" id="UP000054317"/>
    </source>
</evidence>
<dbReference type="EMBL" id="JH711816">
    <property type="protein sequence ID" value="EIW51384.1"/>
    <property type="molecule type" value="Genomic_DNA"/>
</dbReference>
<evidence type="ECO:0000313" key="2">
    <source>
        <dbReference type="EMBL" id="EIW51384.1"/>
    </source>
</evidence>
<feature type="region of interest" description="Disordered" evidence="1">
    <location>
        <begin position="243"/>
        <end position="279"/>
    </location>
</feature>
<feature type="region of interest" description="Disordered" evidence="1">
    <location>
        <begin position="42"/>
        <end position="71"/>
    </location>
</feature>
<dbReference type="AlphaFoldDB" id="R7S8T2"/>
<proteinExistence type="predicted"/>
<gene>
    <name evidence="2" type="ORF">TRAVEDRAFT_32475</name>
</gene>
<reference evidence="3" key="1">
    <citation type="journal article" date="2012" name="Science">
        <title>The Paleozoic origin of enzymatic lignin decomposition reconstructed from 31 fungal genomes.</title>
        <authorList>
            <person name="Floudas D."/>
            <person name="Binder M."/>
            <person name="Riley R."/>
            <person name="Barry K."/>
            <person name="Blanchette R.A."/>
            <person name="Henrissat B."/>
            <person name="Martinez A.T."/>
            <person name="Otillar R."/>
            <person name="Spatafora J.W."/>
            <person name="Yadav J.S."/>
            <person name="Aerts A."/>
            <person name="Benoit I."/>
            <person name="Boyd A."/>
            <person name="Carlson A."/>
            <person name="Copeland A."/>
            <person name="Coutinho P.M."/>
            <person name="de Vries R.P."/>
            <person name="Ferreira P."/>
            <person name="Findley K."/>
            <person name="Foster B."/>
            <person name="Gaskell J."/>
            <person name="Glotzer D."/>
            <person name="Gorecki P."/>
            <person name="Heitman J."/>
            <person name="Hesse C."/>
            <person name="Hori C."/>
            <person name="Igarashi K."/>
            <person name="Jurgens J.A."/>
            <person name="Kallen N."/>
            <person name="Kersten P."/>
            <person name="Kohler A."/>
            <person name="Kuees U."/>
            <person name="Kumar T.K.A."/>
            <person name="Kuo A."/>
            <person name="LaButti K."/>
            <person name="Larrondo L.F."/>
            <person name="Lindquist E."/>
            <person name="Ling A."/>
            <person name="Lombard V."/>
            <person name="Lucas S."/>
            <person name="Lundell T."/>
            <person name="Martin R."/>
            <person name="McLaughlin D.J."/>
            <person name="Morgenstern I."/>
            <person name="Morin E."/>
            <person name="Murat C."/>
            <person name="Nagy L.G."/>
            <person name="Nolan M."/>
            <person name="Ohm R.A."/>
            <person name="Patyshakuliyeva A."/>
            <person name="Rokas A."/>
            <person name="Ruiz-Duenas F.J."/>
            <person name="Sabat G."/>
            <person name="Salamov A."/>
            <person name="Samejima M."/>
            <person name="Schmutz J."/>
            <person name="Slot J.C."/>
            <person name="St John F."/>
            <person name="Stenlid J."/>
            <person name="Sun H."/>
            <person name="Sun S."/>
            <person name="Syed K."/>
            <person name="Tsang A."/>
            <person name="Wiebenga A."/>
            <person name="Young D."/>
            <person name="Pisabarro A."/>
            <person name="Eastwood D.C."/>
            <person name="Martin F."/>
            <person name="Cullen D."/>
            <person name="Grigoriev I.V."/>
            <person name="Hibbett D.S."/>
        </authorList>
    </citation>
    <scope>NUCLEOTIDE SEQUENCE [LARGE SCALE GENOMIC DNA]</scope>
    <source>
        <strain evidence="3">FP-101664</strain>
    </source>
</reference>
<protein>
    <submittedName>
        <fullName evidence="2">Uncharacterized protein</fullName>
    </submittedName>
</protein>
<evidence type="ECO:0000256" key="1">
    <source>
        <dbReference type="SAM" id="MobiDB-lite"/>
    </source>
</evidence>
<feature type="compositionally biased region" description="Basic and acidic residues" evidence="1">
    <location>
        <begin position="253"/>
        <end position="264"/>
    </location>
</feature>
<dbReference type="Proteomes" id="UP000054317">
    <property type="component" value="Unassembled WGS sequence"/>
</dbReference>
<feature type="non-terminal residue" evidence="2">
    <location>
        <position position="334"/>
    </location>
</feature>
<keyword evidence="3" id="KW-1185">Reference proteome</keyword>
<dbReference type="KEGG" id="tvs:TRAVEDRAFT_32475"/>
<sequence length="334" mass="37052">MFARTPPTAADSLEVWKAYVTLLRACPPVLVGATRVPRVIHHSVDRPSRPQDLDSRPNAASDALADSTAAPTHTDAYIHPVSARYEESEIGRFSTILWSFSKTSPPPRSSHASSARAVWHEHLCGYLEVSPGITARAPRVWLARCDRLPPAPRQDVEPRANAAAEPFVNSTAGSSHRVAAAPRIWARSEHKKICDNSAAPWASISKIARRTLPSRPTAARLGTRALWGICYHAARRGRPQTRRIGAWTRRRPREAPRSGSTRERRPGRRHARDERRLVPGRARPPSLAAICAQEIWAAVDRFMWRARMKTDGFGATGATAPLDGLYMLPEPRLR</sequence>
<feature type="compositionally biased region" description="Low complexity" evidence="1">
    <location>
        <begin position="59"/>
        <end position="70"/>
    </location>
</feature>
<accession>R7S8T2</accession>
<dbReference type="RefSeq" id="XP_008045731.1">
    <property type="nucleotide sequence ID" value="XM_008047540.1"/>
</dbReference>
<name>R7S8T2_TRAVS</name>